<dbReference type="AlphaFoldDB" id="A0A2P4YA93"/>
<keyword evidence="1" id="KW-0808">Transferase</keyword>
<keyword evidence="2" id="KW-1185">Reference proteome</keyword>
<organism evidence="1 2">
    <name type="scientific">Phytophthora palmivora</name>
    <dbReference type="NCBI Taxonomy" id="4796"/>
    <lineage>
        <taxon>Eukaryota</taxon>
        <taxon>Sar</taxon>
        <taxon>Stramenopiles</taxon>
        <taxon>Oomycota</taxon>
        <taxon>Peronosporomycetes</taxon>
        <taxon>Peronosporales</taxon>
        <taxon>Peronosporaceae</taxon>
        <taxon>Phytophthora</taxon>
    </lineage>
</organism>
<dbReference type="SUPFAM" id="SSF56672">
    <property type="entry name" value="DNA/RNA polymerases"/>
    <property type="match status" value="1"/>
</dbReference>
<evidence type="ECO:0000313" key="2">
    <source>
        <dbReference type="Proteomes" id="UP000237271"/>
    </source>
</evidence>
<evidence type="ECO:0000313" key="1">
    <source>
        <dbReference type="EMBL" id="POM74734.1"/>
    </source>
</evidence>
<keyword evidence="1" id="KW-0695">RNA-directed DNA polymerase</keyword>
<sequence>MDEDVLEWFTKQRTTSLGSEVLKNPEDPMYPLVKEYPDVVSKNTHHPNSCRIGEYGTRLISCLAQSIVSRGNGLYLASMMPQGLSNAPATFNRLVTQLFRPLRTFAHLHKYSAGYAELARPLSDLLKKDADWRSSLGFVIYTDHASLRTATNSPHLICRSR</sequence>
<protein>
    <submittedName>
        <fullName evidence="1">Reverse transcriptase</fullName>
    </submittedName>
</protein>
<gene>
    <name evidence="1" type="ORF">PHPALM_8263</name>
</gene>
<dbReference type="Gene3D" id="3.30.70.270">
    <property type="match status" value="1"/>
</dbReference>
<accession>A0A2P4YA93</accession>
<dbReference type="GO" id="GO:0003964">
    <property type="term" value="F:RNA-directed DNA polymerase activity"/>
    <property type="evidence" value="ECO:0007669"/>
    <property type="project" value="UniProtKB-KW"/>
</dbReference>
<dbReference type="EMBL" id="NCKW01004527">
    <property type="protein sequence ID" value="POM74734.1"/>
    <property type="molecule type" value="Genomic_DNA"/>
</dbReference>
<comment type="caution">
    <text evidence="1">The sequence shown here is derived from an EMBL/GenBank/DDBJ whole genome shotgun (WGS) entry which is preliminary data.</text>
</comment>
<proteinExistence type="predicted"/>
<dbReference type="InterPro" id="IPR043128">
    <property type="entry name" value="Rev_trsase/Diguanyl_cyclase"/>
</dbReference>
<dbReference type="InterPro" id="IPR043502">
    <property type="entry name" value="DNA/RNA_pol_sf"/>
</dbReference>
<dbReference type="OrthoDB" id="146824at2759"/>
<keyword evidence="1" id="KW-0548">Nucleotidyltransferase</keyword>
<reference evidence="1 2" key="1">
    <citation type="journal article" date="2017" name="Genome Biol. Evol.">
        <title>Phytophthora megakarya and P. palmivora, closely related causal agents of cacao black pod rot, underwent increases in genome sizes and gene numbers by different mechanisms.</title>
        <authorList>
            <person name="Ali S.S."/>
            <person name="Shao J."/>
            <person name="Lary D.J."/>
            <person name="Kronmiller B."/>
            <person name="Shen D."/>
            <person name="Strem M.D."/>
            <person name="Amoako-Attah I."/>
            <person name="Akrofi A.Y."/>
            <person name="Begoude B.A."/>
            <person name="Ten Hoopen G.M."/>
            <person name="Coulibaly K."/>
            <person name="Kebe B.I."/>
            <person name="Melnick R.L."/>
            <person name="Guiltinan M.J."/>
            <person name="Tyler B.M."/>
            <person name="Meinhardt L.W."/>
            <person name="Bailey B.A."/>
        </authorList>
    </citation>
    <scope>NUCLEOTIDE SEQUENCE [LARGE SCALE GENOMIC DNA]</scope>
    <source>
        <strain evidence="2">sbr112.9</strain>
    </source>
</reference>
<dbReference type="Proteomes" id="UP000237271">
    <property type="component" value="Unassembled WGS sequence"/>
</dbReference>
<name>A0A2P4YA93_9STRA</name>